<keyword evidence="1" id="KW-0677">Repeat</keyword>
<dbReference type="SUPFAM" id="SSF57889">
    <property type="entry name" value="Cysteine-rich domain"/>
    <property type="match status" value="2"/>
</dbReference>
<dbReference type="EMBL" id="CM001883">
    <property type="protein sequence ID" value="EOY09512.1"/>
    <property type="molecule type" value="Genomic_DNA"/>
</dbReference>
<dbReference type="InterPro" id="IPR004146">
    <property type="entry name" value="DC1"/>
</dbReference>
<feature type="region of interest" description="Disordered" evidence="2">
    <location>
        <begin position="255"/>
        <end position="298"/>
    </location>
</feature>
<dbReference type="Gramene" id="EOY09512">
    <property type="protein sequence ID" value="EOY09512"/>
    <property type="gene ID" value="TCM_024928"/>
</dbReference>
<feature type="domain" description="DC1" evidence="3">
    <location>
        <begin position="13"/>
        <end position="59"/>
    </location>
</feature>
<dbReference type="OMA" id="VCYNMPR"/>
<keyword evidence="5" id="KW-1185">Reference proteome</keyword>
<name>A0A061EYK7_THECC</name>
<dbReference type="Pfam" id="PF03107">
    <property type="entry name" value="C1_2"/>
    <property type="match status" value="3"/>
</dbReference>
<feature type="region of interest" description="Disordered" evidence="2">
    <location>
        <begin position="393"/>
        <end position="419"/>
    </location>
</feature>
<dbReference type="InParanoid" id="A0A061EYK7"/>
<organism evidence="4 5">
    <name type="scientific">Theobroma cacao</name>
    <name type="common">Cacao</name>
    <name type="synonym">Cocoa</name>
    <dbReference type="NCBI Taxonomy" id="3641"/>
    <lineage>
        <taxon>Eukaryota</taxon>
        <taxon>Viridiplantae</taxon>
        <taxon>Streptophyta</taxon>
        <taxon>Embryophyta</taxon>
        <taxon>Tracheophyta</taxon>
        <taxon>Spermatophyta</taxon>
        <taxon>Magnoliopsida</taxon>
        <taxon>eudicotyledons</taxon>
        <taxon>Gunneridae</taxon>
        <taxon>Pentapetalae</taxon>
        <taxon>rosids</taxon>
        <taxon>malvids</taxon>
        <taxon>Malvales</taxon>
        <taxon>Malvaceae</taxon>
        <taxon>Byttnerioideae</taxon>
        <taxon>Theobroma</taxon>
    </lineage>
</organism>
<proteinExistence type="predicted"/>
<dbReference type="eggNOG" id="ENOG502RYES">
    <property type="taxonomic scope" value="Eukaryota"/>
</dbReference>
<evidence type="ECO:0000256" key="2">
    <source>
        <dbReference type="SAM" id="MobiDB-lite"/>
    </source>
</evidence>
<feature type="domain" description="DC1" evidence="3">
    <location>
        <begin position="127"/>
        <end position="172"/>
    </location>
</feature>
<gene>
    <name evidence="4" type="ORF">TCM_024928</name>
</gene>
<reference evidence="4 5" key="1">
    <citation type="journal article" date="2013" name="Genome Biol.">
        <title>The genome sequence of the most widely cultivated cacao type and its use to identify candidate genes regulating pod color.</title>
        <authorList>
            <person name="Motamayor J.C."/>
            <person name="Mockaitis K."/>
            <person name="Schmutz J."/>
            <person name="Haiminen N."/>
            <person name="Iii D.L."/>
            <person name="Cornejo O."/>
            <person name="Findley S.D."/>
            <person name="Zheng P."/>
            <person name="Utro F."/>
            <person name="Royaert S."/>
            <person name="Saski C."/>
            <person name="Jenkins J."/>
            <person name="Podicheti R."/>
            <person name="Zhao M."/>
            <person name="Scheffler B.E."/>
            <person name="Stack J.C."/>
            <person name="Feltus F.A."/>
            <person name="Mustiga G.M."/>
            <person name="Amores F."/>
            <person name="Phillips W."/>
            <person name="Marelli J.P."/>
            <person name="May G.D."/>
            <person name="Shapiro H."/>
            <person name="Ma J."/>
            <person name="Bustamante C.D."/>
            <person name="Schnell R.J."/>
            <person name="Main D."/>
            <person name="Gilbert D."/>
            <person name="Parida L."/>
            <person name="Kuhn D.N."/>
        </authorList>
    </citation>
    <scope>NUCLEOTIDE SEQUENCE [LARGE SCALE GENOMIC DNA]</scope>
    <source>
        <strain evidence="5">cv. Matina 1-6</strain>
    </source>
</reference>
<dbReference type="STRING" id="3641.A0A061EYK7"/>
<dbReference type="PANTHER" id="PTHR46288:SF17">
    <property type="entry name" value="CYSTEINE_HISTIDINE-RICH C1 DOMAIN PROTEIN"/>
    <property type="match status" value="1"/>
</dbReference>
<dbReference type="HOGENOM" id="CLU_056260_0_0_1"/>
<feature type="compositionally biased region" description="Polar residues" evidence="2">
    <location>
        <begin position="287"/>
        <end position="298"/>
    </location>
</feature>
<accession>A0A061EYK7</accession>
<feature type="compositionally biased region" description="Polar residues" evidence="2">
    <location>
        <begin position="260"/>
        <end position="270"/>
    </location>
</feature>
<protein>
    <submittedName>
        <fullName evidence="4">Cysteine/Histidine-rich C1 domain family protein, putative</fullName>
    </submittedName>
</protein>
<dbReference type="Proteomes" id="UP000026915">
    <property type="component" value="Chromosome 5"/>
</dbReference>
<feature type="domain" description="DC1" evidence="3">
    <location>
        <begin position="70"/>
        <end position="116"/>
    </location>
</feature>
<dbReference type="PANTHER" id="PTHR46288">
    <property type="entry name" value="PHORBOL-ESTER/DAG-TYPE DOMAIN-CONTAINING PROTEIN"/>
    <property type="match status" value="1"/>
</dbReference>
<evidence type="ECO:0000313" key="5">
    <source>
        <dbReference type="Proteomes" id="UP000026915"/>
    </source>
</evidence>
<evidence type="ECO:0000259" key="3">
    <source>
        <dbReference type="Pfam" id="PF03107"/>
    </source>
</evidence>
<evidence type="ECO:0000256" key="1">
    <source>
        <dbReference type="ARBA" id="ARBA00022737"/>
    </source>
</evidence>
<evidence type="ECO:0000313" key="4">
    <source>
        <dbReference type="EMBL" id="EOY09512.1"/>
    </source>
</evidence>
<dbReference type="InterPro" id="IPR046349">
    <property type="entry name" value="C1-like_sf"/>
</dbReference>
<dbReference type="AlphaFoldDB" id="A0A061EYK7"/>
<sequence length="478" mass="54115">MKALQEEHMYHHFSHHHPMVRTNLTSSGNVTCSGCKLDILPAKGHYHCKTCPFYLHQVCYNMPRKTRHPGHPAHVLTLHIMPSFGEETFKCEACGHHINGFYYYCAECSTCYHILCSALPLSVAITSHLHTLKLEFSPPYDLRCDICKEPASYKGWLYRCQICEFDTHLACAISNQRTQSFRHPTAPLPNPLTRQIMYSSASLMETKQREDYVNEGTELKQLVSQGVARNIRENRTQENFLKTVVGWDERLHSPKRKLTTRNGQDENFGSSHKPDIAGTSPKPKVQAQETDQTSLVSGDLSTAPSYQFSDGCFSIDLAGSYSSFDHTTLARKEPKLSDTSPLQKVKETISDGNDIMIERITSNFELTKQETIYAKKESFDFCNPDSRMKEGFLTGDGTHSGGQRNRKKMSNESRCVSGIRDQSSKSEQIKFLQKEDHGVLLVGSSSNIAFLLSMRKVLQFSVMEEIEKKEEGNCVQDC</sequence>